<keyword evidence="2" id="KW-0479">Metal-binding</keyword>
<evidence type="ECO:0000256" key="2">
    <source>
        <dbReference type="ARBA" id="ARBA00022723"/>
    </source>
</evidence>
<keyword evidence="3" id="KW-0378">Hydrolase</keyword>
<feature type="domain" description="DHHA2" evidence="5">
    <location>
        <begin position="242"/>
        <end position="396"/>
    </location>
</feature>
<evidence type="ECO:0000313" key="6">
    <source>
        <dbReference type="EMBL" id="KEZ41298.1"/>
    </source>
</evidence>
<dbReference type="SMART" id="SM01131">
    <property type="entry name" value="DHHA2"/>
    <property type="match status" value="1"/>
</dbReference>
<evidence type="ECO:0000256" key="3">
    <source>
        <dbReference type="ARBA" id="ARBA00022801"/>
    </source>
</evidence>
<dbReference type="GO" id="GO:0046872">
    <property type="term" value="F:metal ion binding"/>
    <property type="evidence" value="ECO:0007669"/>
    <property type="project" value="UniProtKB-KW"/>
</dbReference>
<accession>A0A084G1T6</accession>
<dbReference type="SUPFAM" id="SSF64182">
    <property type="entry name" value="DHH phosphoesterases"/>
    <property type="match status" value="1"/>
</dbReference>
<dbReference type="InterPro" id="IPR004097">
    <property type="entry name" value="DHHA2"/>
</dbReference>
<keyword evidence="4" id="KW-0464">Manganese</keyword>
<dbReference type="KEGG" id="sapo:SAPIO_CDS7394"/>
<evidence type="ECO:0000256" key="1">
    <source>
        <dbReference type="ARBA" id="ARBA00001936"/>
    </source>
</evidence>
<dbReference type="HOGENOM" id="CLU_019358_1_0_1"/>
<dbReference type="GO" id="GO:0004309">
    <property type="term" value="F:exopolyphosphatase activity"/>
    <property type="evidence" value="ECO:0007669"/>
    <property type="project" value="TreeGrafter"/>
</dbReference>
<protein>
    <recommendedName>
        <fullName evidence="5">DHHA2 domain-containing protein</fullName>
    </recommendedName>
</protein>
<dbReference type="Proteomes" id="UP000028545">
    <property type="component" value="Unassembled WGS sequence"/>
</dbReference>
<dbReference type="Gene3D" id="3.90.1640.10">
    <property type="entry name" value="inorganic pyrophosphatase (n-terminal core)"/>
    <property type="match status" value="1"/>
</dbReference>
<dbReference type="EMBL" id="JOWA01000110">
    <property type="protein sequence ID" value="KEZ41298.1"/>
    <property type="molecule type" value="Genomic_DNA"/>
</dbReference>
<dbReference type="OMA" id="TMTIFFN"/>
<comment type="caution">
    <text evidence="6">The sequence shown here is derived from an EMBL/GenBank/DDBJ whole genome shotgun (WGS) entry which is preliminary data.</text>
</comment>
<dbReference type="PANTHER" id="PTHR12112">
    <property type="entry name" value="BNIP - RELATED"/>
    <property type="match status" value="1"/>
</dbReference>
<dbReference type="Gene3D" id="3.10.310.20">
    <property type="entry name" value="DHHA2 domain"/>
    <property type="match status" value="1"/>
</dbReference>
<dbReference type="AlphaFoldDB" id="A0A084G1T6"/>
<evidence type="ECO:0000256" key="4">
    <source>
        <dbReference type="ARBA" id="ARBA00023211"/>
    </source>
</evidence>
<dbReference type="OrthoDB" id="374045at2759"/>
<keyword evidence="7" id="KW-1185">Reference proteome</keyword>
<evidence type="ECO:0000313" key="7">
    <source>
        <dbReference type="Proteomes" id="UP000028545"/>
    </source>
</evidence>
<dbReference type="InterPro" id="IPR001667">
    <property type="entry name" value="DDH_dom"/>
</dbReference>
<dbReference type="PANTHER" id="PTHR12112:SF39">
    <property type="entry name" value="EG:152A3.5 PROTEIN (FBGN0003116_PN PROTEIN)"/>
    <property type="match status" value="1"/>
</dbReference>
<dbReference type="GeneID" id="27726466"/>
<organism evidence="6 7">
    <name type="scientific">Pseudallescheria apiosperma</name>
    <name type="common">Scedosporium apiospermum</name>
    <dbReference type="NCBI Taxonomy" id="563466"/>
    <lineage>
        <taxon>Eukaryota</taxon>
        <taxon>Fungi</taxon>
        <taxon>Dikarya</taxon>
        <taxon>Ascomycota</taxon>
        <taxon>Pezizomycotina</taxon>
        <taxon>Sordariomycetes</taxon>
        <taxon>Hypocreomycetidae</taxon>
        <taxon>Microascales</taxon>
        <taxon>Microascaceae</taxon>
        <taxon>Scedosporium</taxon>
    </lineage>
</organism>
<dbReference type="GO" id="GO:0005737">
    <property type="term" value="C:cytoplasm"/>
    <property type="evidence" value="ECO:0007669"/>
    <property type="project" value="InterPro"/>
</dbReference>
<evidence type="ECO:0000259" key="5">
    <source>
        <dbReference type="SMART" id="SM01131"/>
    </source>
</evidence>
<dbReference type="InterPro" id="IPR038222">
    <property type="entry name" value="DHHA2_dom_sf"/>
</dbReference>
<sequence>MSPKPSLRAFLSLARAKLYASPTQRELPLTLVAGNESADLDSLCSAVIFAYLHTINAQTRKIYIPISNLPRDDLPLRSEMTAVLARAGLEPRDLLTLDDLPQGGQNAASSDDLSLYLVDHNSPTGIIKERYGTRIVGCVDHHADENFVSKDVQPRVIETSGSCVSLIVEHCREAWDSLAREAKVSQDAAEADKSMALMALGVIFSDTVNLRAKDRVTPWDVRAVEYLEEKLGGTGYDREKYCDEIHRVRRDLDGLSLRDIFRKDYKEWVEGGMKLGTSAVVQNFDYLLGRAGGSADVLMGELGKWAEEKGLDLVSVMTLATHDGRYEREVLLWGRNEKAVEASRDFEKAEQAELDLHSFRDGLLDLDAHGQWGKAWKQGNLKHSRKQVAPMIRDAMRRA</sequence>
<dbReference type="Pfam" id="PF02833">
    <property type="entry name" value="DHHA2"/>
    <property type="match status" value="1"/>
</dbReference>
<comment type="cofactor">
    <cofactor evidence="1">
        <name>Mn(2+)</name>
        <dbReference type="ChEBI" id="CHEBI:29035"/>
    </cofactor>
</comment>
<dbReference type="VEuPathDB" id="FungiDB:SAPIO_CDS7394"/>
<name>A0A084G1T6_PSEDA</name>
<reference evidence="6 7" key="1">
    <citation type="journal article" date="2014" name="Genome Announc.">
        <title>Draft genome sequence of the pathogenic fungus Scedosporium apiospermum.</title>
        <authorList>
            <person name="Vandeputte P."/>
            <person name="Ghamrawi S."/>
            <person name="Rechenmann M."/>
            <person name="Iltis A."/>
            <person name="Giraud S."/>
            <person name="Fleury M."/>
            <person name="Thornton C."/>
            <person name="Delhaes L."/>
            <person name="Meyer W."/>
            <person name="Papon N."/>
            <person name="Bouchara J.P."/>
        </authorList>
    </citation>
    <scope>NUCLEOTIDE SEQUENCE [LARGE SCALE GENOMIC DNA]</scope>
    <source>
        <strain evidence="6 7">IHEM 14462</strain>
    </source>
</reference>
<gene>
    <name evidence="6" type="ORF">SAPIO_CDS7394</name>
</gene>
<dbReference type="RefSeq" id="XP_016641097.1">
    <property type="nucleotide sequence ID" value="XM_016789270.1"/>
</dbReference>
<dbReference type="InterPro" id="IPR038763">
    <property type="entry name" value="DHH_sf"/>
</dbReference>
<dbReference type="Pfam" id="PF01368">
    <property type="entry name" value="DHH"/>
    <property type="match status" value="1"/>
</dbReference>
<proteinExistence type="predicted"/>